<name>A0ABP1AYZ2_9BRYO</name>
<keyword evidence="2" id="KW-1185">Reference proteome</keyword>
<protein>
    <submittedName>
        <fullName evidence="1">Uncharacterized protein</fullName>
    </submittedName>
</protein>
<dbReference type="Proteomes" id="UP001497522">
    <property type="component" value="Chromosome 17"/>
</dbReference>
<accession>A0ABP1AYZ2</accession>
<evidence type="ECO:0000313" key="2">
    <source>
        <dbReference type="Proteomes" id="UP001497522"/>
    </source>
</evidence>
<proteinExistence type="predicted"/>
<gene>
    <name evidence="1" type="ORF">CSSPJE1EN2_LOCUS10736</name>
</gene>
<reference evidence="1" key="1">
    <citation type="submission" date="2024-03" db="EMBL/GenBank/DDBJ databases">
        <authorList>
            <consortium name="ELIXIR-Norway"/>
            <consortium name="Elixir Norway"/>
        </authorList>
    </citation>
    <scope>NUCLEOTIDE SEQUENCE</scope>
</reference>
<sequence length="119" mass="13526">MAISTTREELTDEKKVTIFDHLEERRGRLLIAVAEACSSWSSFSCSCSVWIILPGSNEVGFRRSDAVGVEIHCCQCCDCSCHCHSLNRYIDTMSSGRPTHWVVHGRHFLFIFLRARSCQ</sequence>
<dbReference type="EMBL" id="OZ023718">
    <property type="protein sequence ID" value="CAK9867741.1"/>
    <property type="molecule type" value="Genomic_DNA"/>
</dbReference>
<evidence type="ECO:0000313" key="1">
    <source>
        <dbReference type="EMBL" id="CAK9867741.1"/>
    </source>
</evidence>
<organism evidence="1 2">
    <name type="scientific">Sphagnum jensenii</name>
    <dbReference type="NCBI Taxonomy" id="128206"/>
    <lineage>
        <taxon>Eukaryota</taxon>
        <taxon>Viridiplantae</taxon>
        <taxon>Streptophyta</taxon>
        <taxon>Embryophyta</taxon>
        <taxon>Bryophyta</taxon>
        <taxon>Sphagnophytina</taxon>
        <taxon>Sphagnopsida</taxon>
        <taxon>Sphagnales</taxon>
        <taxon>Sphagnaceae</taxon>
        <taxon>Sphagnum</taxon>
    </lineage>
</organism>